<dbReference type="Gene3D" id="2.40.350.10">
    <property type="entry name" value="SO1590-like"/>
    <property type="match status" value="1"/>
</dbReference>
<evidence type="ECO:0008006" key="3">
    <source>
        <dbReference type="Google" id="ProtNLM"/>
    </source>
</evidence>
<dbReference type="EMBL" id="CP086719">
    <property type="protein sequence ID" value="WOO84846.1"/>
    <property type="molecule type" value="Genomic_DNA"/>
</dbReference>
<keyword evidence="2" id="KW-1185">Reference proteome</keyword>
<dbReference type="InterPro" id="IPR023159">
    <property type="entry name" value="SO1590-like_sf"/>
</dbReference>
<dbReference type="InterPro" id="IPR021607">
    <property type="entry name" value="DUF3224"/>
</dbReference>
<reference evidence="1" key="1">
    <citation type="submission" date="2023-10" db="EMBL/GenBank/DDBJ databases">
        <authorList>
            <person name="Noh H."/>
        </authorList>
    </citation>
    <scope>NUCLEOTIDE SEQUENCE</scope>
    <source>
        <strain evidence="1">DUCC4014</strain>
    </source>
</reference>
<accession>A0AAF0YHR5</accession>
<proteinExistence type="predicted"/>
<protein>
    <recommendedName>
        <fullName evidence="3">DUF3224 domain-containing protein</fullName>
    </recommendedName>
</protein>
<sequence>MAPSTITSSFKVLSYTETPVPASRDVPVKTNFCNQEREYHGAQISGWAVGVYIKTYQSDDANTFVGQQVFTGTLLGRQGTFTALAKGAFADGVVTAEWQIISGTGELAGISGSGTYGVPAGYKSGDELPFELHVEFA</sequence>
<name>A0AAF0YHR5_9TREE</name>
<dbReference type="Proteomes" id="UP000827549">
    <property type="component" value="Chromosome 6"/>
</dbReference>
<dbReference type="GeneID" id="87811528"/>
<dbReference type="SUPFAM" id="SSF159238">
    <property type="entry name" value="SO1590-like"/>
    <property type="match status" value="1"/>
</dbReference>
<evidence type="ECO:0000313" key="2">
    <source>
        <dbReference type="Proteomes" id="UP000827549"/>
    </source>
</evidence>
<evidence type="ECO:0000313" key="1">
    <source>
        <dbReference type="EMBL" id="WOO84846.1"/>
    </source>
</evidence>
<dbReference type="AlphaFoldDB" id="A0AAF0YHR5"/>
<dbReference type="Pfam" id="PF11528">
    <property type="entry name" value="DUF3224"/>
    <property type="match status" value="1"/>
</dbReference>
<dbReference type="RefSeq" id="XP_062630872.1">
    <property type="nucleotide sequence ID" value="XM_062774888.1"/>
</dbReference>
<gene>
    <name evidence="1" type="ORF">LOC62_06G008362</name>
</gene>
<organism evidence="1 2">
    <name type="scientific">Vanrija pseudolonga</name>
    <dbReference type="NCBI Taxonomy" id="143232"/>
    <lineage>
        <taxon>Eukaryota</taxon>
        <taxon>Fungi</taxon>
        <taxon>Dikarya</taxon>
        <taxon>Basidiomycota</taxon>
        <taxon>Agaricomycotina</taxon>
        <taxon>Tremellomycetes</taxon>
        <taxon>Trichosporonales</taxon>
        <taxon>Trichosporonaceae</taxon>
        <taxon>Vanrija</taxon>
    </lineage>
</organism>